<dbReference type="Pfam" id="PF02606">
    <property type="entry name" value="LpxK"/>
    <property type="match status" value="1"/>
</dbReference>
<evidence type="ECO:0000313" key="14">
    <source>
        <dbReference type="EMBL" id="BCU07335.1"/>
    </source>
</evidence>
<dbReference type="SUPFAM" id="SSF52540">
    <property type="entry name" value="P-loop containing nucleoside triphosphate hydrolases"/>
    <property type="match status" value="1"/>
</dbReference>
<evidence type="ECO:0000256" key="6">
    <source>
        <dbReference type="ARBA" id="ARBA00022556"/>
    </source>
</evidence>
<proteinExistence type="inferred from homology"/>
<evidence type="ECO:0000256" key="2">
    <source>
        <dbReference type="ARBA" id="ARBA00004870"/>
    </source>
</evidence>
<evidence type="ECO:0000256" key="3">
    <source>
        <dbReference type="ARBA" id="ARBA00012071"/>
    </source>
</evidence>
<comment type="pathway">
    <text evidence="2 13">Glycolipid biosynthesis; lipid IV(A) biosynthesis; lipid IV(A) from (3R)-3-hydroxytetradecanoyl-[acyl-carrier-protein] and UDP-N-acetyl-alpha-D-glucosamine: step 6/6.</text>
</comment>
<accession>A0ABN6GBN9</accession>
<evidence type="ECO:0000313" key="15">
    <source>
        <dbReference type="Proteomes" id="UP000680679"/>
    </source>
</evidence>
<keyword evidence="9 13" id="KW-0418">Kinase</keyword>
<evidence type="ECO:0000256" key="9">
    <source>
        <dbReference type="ARBA" id="ARBA00022777"/>
    </source>
</evidence>
<evidence type="ECO:0000256" key="5">
    <source>
        <dbReference type="ARBA" id="ARBA00022516"/>
    </source>
</evidence>
<evidence type="ECO:0000256" key="8">
    <source>
        <dbReference type="ARBA" id="ARBA00022741"/>
    </source>
</evidence>
<keyword evidence="6 13" id="KW-0441">Lipid A biosynthesis</keyword>
<dbReference type="InterPro" id="IPR003758">
    <property type="entry name" value="LpxK"/>
</dbReference>
<evidence type="ECO:0000256" key="10">
    <source>
        <dbReference type="ARBA" id="ARBA00022840"/>
    </source>
</evidence>
<protein>
    <recommendedName>
        <fullName evidence="4 13">Tetraacyldisaccharide 4'-kinase</fullName>
        <ecNumber evidence="3 13">2.7.1.130</ecNumber>
    </recommendedName>
    <alternativeName>
        <fullName evidence="12 13">Lipid A 4'-kinase</fullName>
    </alternativeName>
</protein>
<keyword evidence="7 13" id="KW-0808">Transferase</keyword>
<evidence type="ECO:0000256" key="12">
    <source>
        <dbReference type="ARBA" id="ARBA00029757"/>
    </source>
</evidence>
<comment type="similarity">
    <text evidence="13">Belongs to the LpxK family.</text>
</comment>
<name>A0ABN6GBN9_9GAMM</name>
<dbReference type="InterPro" id="IPR027417">
    <property type="entry name" value="P-loop_NTPase"/>
</dbReference>
<keyword evidence="11 13" id="KW-0443">Lipid metabolism</keyword>
<comment type="function">
    <text evidence="1 13">Transfers the gamma-phosphate of ATP to the 4'-position of a tetraacyldisaccharide 1-phosphate intermediate (termed DS-1-P) to form tetraacyldisaccharide 1,4'-bis-phosphate (lipid IVA).</text>
</comment>
<dbReference type="HAMAP" id="MF_00409">
    <property type="entry name" value="LpxK"/>
    <property type="match status" value="1"/>
</dbReference>
<organism evidence="14 15">
    <name type="scientific">Allochromatium tepidum</name>
    <dbReference type="NCBI Taxonomy" id="553982"/>
    <lineage>
        <taxon>Bacteria</taxon>
        <taxon>Pseudomonadati</taxon>
        <taxon>Pseudomonadota</taxon>
        <taxon>Gammaproteobacteria</taxon>
        <taxon>Chromatiales</taxon>
        <taxon>Chromatiaceae</taxon>
        <taxon>Allochromatium</taxon>
    </lineage>
</organism>
<keyword evidence="15" id="KW-1185">Reference proteome</keyword>
<comment type="catalytic activity">
    <reaction evidence="13">
        <text>a lipid A disaccharide + ATP = a lipid IVA + ADP + H(+)</text>
        <dbReference type="Rhea" id="RHEA:67840"/>
        <dbReference type="ChEBI" id="CHEBI:15378"/>
        <dbReference type="ChEBI" id="CHEBI:30616"/>
        <dbReference type="ChEBI" id="CHEBI:176343"/>
        <dbReference type="ChEBI" id="CHEBI:176425"/>
        <dbReference type="ChEBI" id="CHEBI:456216"/>
        <dbReference type="EC" id="2.7.1.130"/>
    </reaction>
</comment>
<dbReference type="EMBL" id="AP024563">
    <property type="protein sequence ID" value="BCU07335.1"/>
    <property type="molecule type" value="Genomic_DNA"/>
</dbReference>
<gene>
    <name evidence="13 14" type="primary">lpxK</name>
    <name evidence="14" type="ORF">Atep_20120</name>
</gene>
<keyword evidence="8 13" id="KW-0547">Nucleotide-binding</keyword>
<evidence type="ECO:0000256" key="4">
    <source>
        <dbReference type="ARBA" id="ARBA00016436"/>
    </source>
</evidence>
<keyword evidence="10 13" id="KW-0067">ATP-binding</keyword>
<dbReference type="NCBIfam" id="TIGR00682">
    <property type="entry name" value="lpxK"/>
    <property type="match status" value="1"/>
</dbReference>
<dbReference type="PANTHER" id="PTHR42724">
    <property type="entry name" value="TETRAACYLDISACCHARIDE 4'-KINASE"/>
    <property type="match status" value="1"/>
</dbReference>
<evidence type="ECO:0000256" key="1">
    <source>
        <dbReference type="ARBA" id="ARBA00002274"/>
    </source>
</evidence>
<dbReference type="PANTHER" id="PTHR42724:SF1">
    <property type="entry name" value="TETRAACYLDISACCHARIDE 4'-KINASE, MITOCHONDRIAL-RELATED"/>
    <property type="match status" value="1"/>
</dbReference>
<evidence type="ECO:0000256" key="11">
    <source>
        <dbReference type="ARBA" id="ARBA00023098"/>
    </source>
</evidence>
<evidence type="ECO:0000256" key="13">
    <source>
        <dbReference type="HAMAP-Rule" id="MF_00409"/>
    </source>
</evidence>
<keyword evidence="5 13" id="KW-0444">Lipid biosynthesis</keyword>
<sequence length="362" mass="40651">MPPSRNGYRRSRALRDSDRLRYACRLHQPRKATIKPNPTDIWYGRRHPLTWLLLPLSWLYGAIVRVRRIAYQKGWLASERLPVPVVLVGNLTVGGTGKTPLVLRLVELLRAQGWTPAIITRGYGGRAEHWPQRVTPESDPDRVGDEPVLLARRSGCVVVAGPDRVAAGRLAIELSDCDILVSDDGLQHYRLARDLEIVLIDGMRGFGNGHCLPAGPLREPLERLDNVDLVLHKGGAGPGHHMQLHPGELVNLRDPTRRRPLSDLSEQRVHAVAGIGHPEPFFRQLEAAGLAVERRPYPDHHRYRAEDADHWRGLPVVMTEKDAVKCAPFAASDHWMLPVTAILDPDFESHLLRKTDQLRASH</sequence>
<feature type="binding site" evidence="13">
    <location>
        <begin position="92"/>
        <end position="99"/>
    </location>
    <ligand>
        <name>ATP</name>
        <dbReference type="ChEBI" id="CHEBI:30616"/>
    </ligand>
</feature>
<dbReference type="Proteomes" id="UP000680679">
    <property type="component" value="Chromosome"/>
</dbReference>
<evidence type="ECO:0000256" key="7">
    <source>
        <dbReference type="ARBA" id="ARBA00022679"/>
    </source>
</evidence>
<dbReference type="EC" id="2.7.1.130" evidence="3 13"/>
<reference evidence="14 15" key="1">
    <citation type="submission" date="2021-04" db="EMBL/GenBank/DDBJ databases">
        <title>Complete genome sequencing of Allochromatium tepidum strain NZ.</title>
        <authorList>
            <person name="Tsukatani Y."/>
            <person name="Mori H."/>
        </authorList>
    </citation>
    <scope>NUCLEOTIDE SEQUENCE [LARGE SCALE GENOMIC DNA]</scope>
    <source>
        <strain evidence="14 15">NZ</strain>
    </source>
</reference>